<name>A0ABU7FZJ0_9ALTE</name>
<keyword evidence="4" id="KW-1185">Reference proteome</keyword>
<dbReference type="Gene3D" id="3.90.850.10">
    <property type="entry name" value="Fumarylacetoacetase-like, C-terminal domain"/>
    <property type="match status" value="1"/>
</dbReference>
<evidence type="ECO:0000256" key="1">
    <source>
        <dbReference type="ARBA" id="ARBA00022723"/>
    </source>
</evidence>
<dbReference type="Proteomes" id="UP001310248">
    <property type="component" value="Unassembled WGS sequence"/>
</dbReference>
<feature type="domain" description="Fumarylacetoacetase-like C-terminal" evidence="2">
    <location>
        <begin position="18"/>
        <end position="213"/>
    </location>
</feature>
<dbReference type="InterPro" id="IPR011234">
    <property type="entry name" value="Fumarylacetoacetase-like_C"/>
</dbReference>
<dbReference type="NCBIfam" id="NF007967">
    <property type="entry name" value="PRK10691.1"/>
    <property type="match status" value="1"/>
</dbReference>
<dbReference type="RefSeq" id="WP_329773922.1">
    <property type="nucleotide sequence ID" value="NZ_JAYDYW010000002.1"/>
</dbReference>
<reference evidence="4" key="1">
    <citation type="submission" date="2023-07" db="EMBL/GenBank/DDBJ databases">
        <title>Draft genome sequence of Agarivorans aestuarii strain ZMCS4, a CAZymes producing bacteria isolated from the marine brown algae Clodostephus spongiosus.</title>
        <authorList>
            <person name="Lorente B."/>
            <person name="Cabral C."/>
            <person name="Frias J."/>
            <person name="Faria J."/>
            <person name="Toubarro D."/>
        </authorList>
    </citation>
    <scope>NUCLEOTIDE SEQUENCE [LARGE SCALE GENOMIC DNA]</scope>
    <source>
        <strain evidence="4">ZMCS4</strain>
    </source>
</reference>
<comment type="caution">
    <text evidence="3">The sequence shown here is derived from an EMBL/GenBank/DDBJ whole genome shotgun (WGS) entry which is preliminary data.</text>
</comment>
<dbReference type="SUPFAM" id="SSF56529">
    <property type="entry name" value="FAH"/>
    <property type="match status" value="1"/>
</dbReference>
<evidence type="ECO:0000259" key="2">
    <source>
        <dbReference type="Pfam" id="PF01557"/>
    </source>
</evidence>
<evidence type="ECO:0000313" key="3">
    <source>
        <dbReference type="EMBL" id="MEE1672525.1"/>
    </source>
</evidence>
<dbReference type="Pfam" id="PF01557">
    <property type="entry name" value="FAA_hydrolase"/>
    <property type="match status" value="1"/>
</dbReference>
<accession>A0ABU7FZJ0</accession>
<organism evidence="3 4">
    <name type="scientific">Agarivorans aestuarii</name>
    <dbReference type="NCBI Taxonomy" id="1563703"/>
    <lineage>
        <taxon>Bacteria</taxon>
        <taxon>Pseudomonadati</taxon>
        <taxon>Pseudomonadota</taxon>
        <taxon>Gammaproteobacteria</taxon>
        <taxon>Alteromonadales</taxon>
        <taxon>Alteromonadaceae</taxon>
        <taxon>Agarivorans</taxon>
    </lineage>
</organism>
<keyword evidence="3" id="KW-0378">Hydrolase</keyword>
<dbReference type="PANTHER" id="PTHR11820">
    <property type="entry name" value="ACYLPYRUVASE"/>
    <property type="match status" value="1"/>
</dbReference>
<proteinExistence type="predicted"/>
<keyword evidence="1" id="KW-0479">Metal-binding</keyword>
<dbReference type="EMBL" id="JAYDYW010000002">
    <property type="protein sequence ID" value="MEE1672525.1"/>
    <property type="molecule type" value="Genomic_DNA"/>
</dbReference>
<dbReference type="InterPro" id="IPR036663">
    <property type="entry name" value="Fumarylacetoacetase_C_sf"/>
</dbReference>
<gene>
    <name evidence="3" type="ORF">SNR37_001854</name>
</gene>
<sequence>MYKHKDSNGKPIKLTPSKAVCVGQNYVAHMQEMGGAPAKQAVFFNKPPSAFVSFDKGVAIPTALGEVHYELELALLIGKPLKNATKDDLNDAVWGYAAALDLTLRDIQLELKQRGHPWERAKAFDNSCVLSAFKPLACLSELDDVALQLKQNGETKQQGSSSQMIRTIEALLIEASQCFTLQAGDVLLTGTPAGVGPLTIGDKLGLKVADIELETEVVISE</sequence>
<protein>
    <submittedName>
        <fullName evidence="3">Fumarylacetoacetate hydrolase family protein</fullName>
    </submittedName>
</protein>
<evidence type="ECO:0000313" key="4">
    <source>
        <dbReference type="Proteomes" id="UP001310248"/>
    </source>
</evidence>
<dbReference type="GO" id="GO:0016787">
    <property type="term" value="F:hydrolase activity"/>
    <property type="evidence" value="ECO:0007669"/>
    <property type="project" value="UniProtKB-KW"/>
</dbReference>
<dbReference type="PANTHER" id="PTHR11820:SF7">
    <property type="entry name" value="ACYLPYRUVASE FAHD1, MITOCHONDRIAL"/>
    <property type="match status" value="1"/>
</dbReference>